<feature type="signal peptide" evidence="1">
    <location>
        <begin position="1"/>
        <end position="20"/>
    </location>
</feature>
<name>A0A926FB68_9FIRM</name>
<reference evidence="2" key="1">
    <citation type="submission" date="2020-08" db="EMBL/GenBank/DDBJ databases">
        <title>Genome public.</title>
        <authorList>
            <person name="Liu C."/>
            <person name="Sun Q."/>
        </authorList>
    </citation>
    <scope>NUCLEOTIDE SEQUENCE</scope>
    <source>
        <strain evidence="2">NSJ-50</strain>
    </source>
</reference>
<feature type="chain" id="PRO_5037298847" description="Copper amine oxidase-like N-terminal domain-containing protein" evidence="1">
    <location>
        <begin position="21"/>
        <end position="254"/>
    </location>
</feature>
<keyword evidence="1" id="KW-0732">Signal</keyword>
<evidence type="ECO:0000313" key="2">
    <source>
        <dbReference type="EMBL" id="MBC8596072.1"/>
    </source>
</evidence>
<dbReference type="Proteomes" id="UP000647416">
    <property type="component" value="Unassembled WGS sequence"/>
</dbReference>
<gene>
    <name evidence="2" type="ORF">H8706_04210</name>
</gene>
<evidence type="ECO:0000313" key="3">
    <source>
        <dbReference type="Proteomes" id="UP000647416"/>
    </source>
</evidence>
<evidence type="ECO:0008006" key="4">
    <source>
        <dbReference type="Google" id="ProtNLM"/>
    </source>
</evidence>
<comment type="caution">
    <text evidence="2">The sequence shown here is derived from an EMBL/GenBank/DDBJ whole genome shotgun (WGS) entry which is preliminary data.</text>
</comment>
<dbReference type="RefSeq" id="WP_262431628.1">
    <property type="nucleotide sequence ID" value="NZ_JACRTE010000003.1"/>
</dbReference>
<sequence>MKKFFSVLIFVFLISTAVYAQNEVRTTDICAYINNYPISTYNLNNQTAVYASALKNYGFNVEWNANERRVDITLSDKQISGTDDAVYRFDKSDAGKVVSAASDTDIVTYVNGKKTESFNINGYTVIYVSALKELASVAWDGEKRVANITIPSKNMKDFEFVPYKYDFEIEVPMLENTVDVKRIGAEKCDDGMIYKYDGEKIYLEQVAKYITLMKNNGFICLDDPSVPEDEVAFKKGAHSVVLYLDGSVLCLKLS</sequence>
<keyword evidence="3" id="KW-1185">Reference proteome</keyword>
<organism evidence="2 3">
    <name type="scientific">Qingrenia yutianensis</name>
    <dbReference type="NCBI Taxonomy" id="2763676"/>
    <lineage>
        <taxon>Bacteria</taxon>
        <taxon>Bacillati</taxon>
        <taxon>Bacillota</taxon>
        <taxon>Clostridia</taxon>
        <taxon>Eubacteriales</taxon>
        <taxon>Oscillospiraceae</taxon>
        <taxon>Qingrenia</taxon>
    </lineage>
</organism>
<accession>A0A926FB68</accession>
<proteinExistence type="predicted"/>
<dbReference type="EMBL" id="JACRTE010000003">
    <property type="protein sequence ID" value="MBC8596072.1"/>
    <property type="molecule type" value="Genomic_DNA"/>
</dbReference>
<protein>
    <recommendedName>
        <fullName evidence="4">Copper amine oxidase-like N-terminal domain-containing protein</fullName>
    </recommendedName>
</protein>
<evidence type="ECO:0000256" key="1">
    <source>
        <dbReference type="SAM" id="SignalP"/>
    </source>
</evidence>
<dbReference type="AlphaFoldDB" id="A0A926FB68"/>